<protein>
    <submittedName>
        <fullName evidence="2">ABC transporter permease</fullName>
    </submittedName>
</protein>
<evidence type="ECO:0000313" key="3">
    <source>
        <dbReference type="Proteomes" id="UP000192050"/>
    </source>
</evidence>
<sequence length="494" mass="54579">MNGFLYDIKRTITGKFTIILIVLLVLVTAASAYGAGVSSDYAHPGNTAIVMPYINQTGNSVNITDYVINGYGDPVSGLHITSSLYYNSNNSLIKYFSGTTNSTGYVHFIIKNLSTNLTYRYNEYYLDGIALVGSNNTMNYYNGQNILINDASTFAAPYYSINFNDSKYPLYAVNLKDKSDPALVSTMIYNPDYKFTDSPDVYYNTSSTLLNTNHFNKTNTVYIGKVNSNRFIVTPPLKTADAGKSVNIYIVNSTGAVIVPFLNYEYTYIKPGSILQDELAIFFGVLLIPIMGIFSAYFYYSKDKTSGVLESIIVRPITKGKLMMSRFAGNSVSFLAGLLIALGLADFILYHYTGVFISSGTFLTILLGYLVEIIGFAGIIYLVSQFEKTQGQVLGTGLGMLFIMGFMWSTIVSPAILYLLRVKSTGIAYFKDLLIVNSFSPSYFPDLISDYHLGSYSTYKASAVGINIYSIIAVGLIWILVPSLLALYFARKKD</sequence>
<dbReference type="KEGG" id="fai:FAD_1826"/>
<evidence type="ECO:0000256" key="1">
    <source>
        <dbReference type="SAM" id="Phobius"/>
    </source>
</evidence>
<feature type="transmembrane region" description="Helical" evidence="1">
    <location>
        <begin position="279"/>
        <end position="300"/>
    </location>
</feature>
<keyword evidence="1" id="KW-0812">Transmembrane</keyword>
<evidence type="ECO:0000313" key="2">
    <source>
        <dbReference type="EMBL" id="ARD85665.1"/>
    </source>
</evidence>
<organism evidence="2 3">
    <name type="scientific">Ferroplasma acidiphilum</name>
    <dbReference type="NCBI Taxonomy" id="74969"/>
    <lineage>
        <taxon>Archaea</taxon>
        <taxon>Methanobacteriati</taxon>
        <taxon>Thermoplasmatota</taxon>
        <taxon>Thermoplasmata</taxon>
        <taxon>Thermoplasmatales</taxon>
        <taxon>Ferroplasmaceae</taxon>
        <taxon>Ferroplasma</taxon>
    </lineage>
</organism>
<proteinExistence type="predicted"/>
<keyword evidence="1" id="KW-1133">Transmembrane helix</keyword>
<dbReference type="STRING" id="74969.FAD_1826"/>
<reference evidence="2 3" key="1">
    <citation type="submission" date="2011-10" db="EMBL/GenBank/DDBJ databases">
        <title>Metabolic and evolutionary patterns in the extreme acidophile Ferroplasma acidiphilum.</title>
        <authorList>
            <person name="Golyshina O.V."/>
            <person name="Kozyavkin S.A."/>
            <person name="Tatusov R.L."/>
            <person name="Slesarev A.I."/>
            <person name="Golyshin P.N."/>
        </authorList>
    </citation>
    <scope>NUCLEOTIDE SEQUENCE [LARGE SCALE GENOMIC DNA]</scope>
    <source>
        <strain evidence="3">Y</strain>
    </source>
</reference>
<dbReference type="EMBL" id="CP015363">
    <property type="protein sequence ID" value="ARD85665.1"/>
    <property type="molecule type" value="Genomic_DNA"/>
</dbReference>
<keyword evidence="1" id="KW-0472">Membrane</keyword>
<feature type="transmembrane region" description="Helical" evidence="1">
    <location>
        <begin position="395"/>
        <end position="420"/>
    </location>
</feature>
<dbReference type="OrthoDB" id="86287at2157"/>
<dbReference type="GO" id="GO:0140359">
    <property type="term" value="F:ABC-type transporter activity"/>
    <property type="evidence" value="ECO:0007669"/>
    <property type="project" value="InterPro"/>
</dbReference>
<dbReference type="GeneID" id="31677316"/>
<dbReference type="Pfam" id="PF12679">
    <property type="entry name" value="ABC2_membrane_2"/>
    <property type="match status" value="1"/>
</dbReference>
<name>A0A1V0N6F3_9ARCH</name>
<dbReference type="AlphaFoldDB" id="A0A1V0N6F3"/>
<feature type="transmembrane region" description="Helical" evidence="1">
    <location>
        <begin position="362"/>
        <end position="383"/>
    </location>
</feature>
<dbReference type="Proteomes" id="UP000192050">
    <property type="component" value="Chromosome"/>
</dbReference>
<keyword evidence="3" id="KW-1185">Reference proteome</keyword>
<accession>A0A1V0N6F3</accession>
<feature type="transmembrane region" description="Helical" evidence="1">
    <location>
        <begin position="327"/>
        <end position="350"/>
    </location>
</feature>
<dbReference type="GO" id="GO:0005886">
    <property type="term" value="C:plasma membrane"/>
    <property type="evidence" value="ECO:0007669"/>
    <property type="project" value="UniProtKB-SubCell"/>
</dbReference>
<feature type="transmembrane region" description="Helical" evidence="1">
    <location>
        <begin position="466"/>
        <end position="490"/>
    </location>
</feature>
<dbReference type="RefSeq" id="WP_081143110.1">
    <property type="nucleotide sequence ID" value="NZ_CP015363.1"/>
</dbReference>
<gene>
    <name evidence="2" type="ORF">FAD_1826</name>
</gene>